<dbReference type="GO" id="GO:0030267">
    <property type="term" value="F:glyoxylate reductase (NADPH) activity"/>
    <property type="evidence" value="ECO:0007669"/>
    <property type="project" value="TreeGrafter"/>
</dbReference>
<organism evidence="6 7">
    <name type="scientific">Pseudaquabacterium pictum</name>
    <dbReference type="NCBI Taxonomy" id="2315236"/>
    <lineage>
        <taxon>Bacteria</taxon>
        <taxon>Pseudomonadati</taxon>
        <taxon>Pseudomonadota</taxon>
        <taxon>Betaproteobacteria</taxon>
        <taxon>Burkholderiales</taxon>
        <taxon>Sphaerotilaceae</taxon>
        <taxon>Pseudaquabacterium</taxon>
    </lineage>
</organism>
<proteinExistence type="inferred from homology"/>
<comment type="similarity">
    <text evidence="3">Belongs to the D-isomer specific 2-hydroxyacid dehydrogenase family.</text>
</comment>
<comment type="caution">
    <text evidence="6">The sequence shown here is derived from an EMBL/GenBank/DDBJ whole genome shotgun (WGS) entry which is preliminary data.</text>
</comment>
<keyword evidence="2" id="KW-0520">NAD</keyword>
<accession>A0A480AK92</accession>
<keyword evidence="1 3" id="KW-0560">Oxidoreductase</keyword>
<feature type="domain" description="D-isomer specific 2-hydroxyacid dehydrogenase catalytic" evidence="4">
    <location>
        <begin position="3"/>
        <end position="299"/>
    </location>
</feature>
<dbReference type="GO" id="GO:0005829">
    <property type="term" value="C:cytosol"/>
    <property type="evidence" value="ECO:0007669"/>
    <property type="project" value="TreeGrafter"/>
</dbReference>
<dbReference type="OrthoDB" id="9147650at2"/>
<evidence type="ECO:0000256" key="3">
    <source>
        <dbReference type="RuleBase" id="RU003719"/>
    </source>
</evidence>
<dbReference type="Proteomes" id="UP000301751">
    <property type="component" value="Unassembled WGS sequence"/>
</dbReference>
<dbReference type="Gene3D" id="3.40.50.720">
    <property type="entry name" value="NAD(P)-binding Rossmann-like Domain"/>
    <property type="match status" value="2"/>
</dbReference>
<dbReference type="SUPFAM" id="SSF52283">
    <property type="entry name" value="Formate/glycerate dehydrogenase catalytic domain-like"/>
    <property type="match status" value="1"/>
</dbReference>
<feature type="domain" description="D-isomer specific 2-hydroxyacid dehydrogenase NAD-binding" evidence="5">
    <location>
        <begin position="125"/>
        <end position="274"/>
    </location>
</feature>
<dbReference type="Pfam" id="PF02826">
    <property type="entry name" value="2-Hacid_dh_C"/>
    <property type="match status" value="1"/>
</dbReference>
<evidence type="ECO:0008006" key="8">
    <source>
        <dbReference type="Google" id="ProtNLM"/>
    </source>
</evidence>
<evidence type="ECO:0000259" key="5">
    <source>
        <dbReference type="Pfam" id="PF02826"/>
    </source>
</evidence>
<dbReference type="PANTHER" id="PTHR10996">
    <property type="entry name" value="2-HYDROXYACID DEHYDROGENASE-RELATED"/>
    <property type="match status" value="1"/>
</dbReference>
<evidence type="ECO:0000256" key="2">
    <source>
        <dbReference type="ARBA" id="ARBA00023027"/>
    </source>
</evidence>
<evidence type="ECO:0000259" key="4">
    <source>
        <dbReference type="Pfam" id="PF00389"/>
    </source>
</evidence>
<dbReference type="InterPro" id="IPR006139">
    <property type="entry name" value="D-isomer_2_OHA_DH_cat_dom"/>
</dbReference>
<gene>
    <name evidence="6" type="ORF">AQPW35_02210</name>
</gene>
<dbReference type="GO" id="GO:0051287">
    <property type="term" value="F:NAD binding"/>
    <property type="evidence" value="ECO:0007669"/>
    <property type="project" value="InterPro"/>
</dbReference>
<dbReference type="InterPro" id="IPR050223">
    <property type="entry name" value="D-isomer_2-hydroxyacid_DH"/>
</dbReference>
<dbReference type="PANTHER" id="PTHR10996:SF178">
    <property type="entry name" value="2-HYDROXYACID DEHYDROGENASE YGL185C-RELATED"/>
    <property type="match status" value="1"/>
</dbReference>
<protein>
    <recommendedName>
        <fullName evidence="8">Phosphoglycerate dehydrogenase</fullName>
    </recommendedName>
</protein>
<evidence type="ECO:0000256" key="1">
    <source>
        <dbReference type="ARBA" id="ARBA00023002"/>
    </source>
</evidence>
<dbReference type="AlphaFoldDB" id="A0A480AK92"/>
<dbReference type="Pfam" id="PF00389">
    <property type="entry name" value="2-Hacid_dh"/>
    <property type="match status" value="1"/>
</dbReference>
<dbReference type="InterPro" id="IPR036291">
    <property type="entry name" value="NAD(P)-bd_dom_sf"/>
</dbReference>
<dbReference type="GO" id="GO:0016618">
    <property type="term" value="F:hydroxypyruvate reductase [NAD(P)H] activity"/>
    <property type="evidence" value="ECO:0007669"/>
    <property type="project" value="TreeGrafter"/>
</dbReference>
<dbReference type="SUPFAM" id="SSF51735">
    <property type="entry name" value="NAD(P)-binding Rossmann-fold domains"/>
    <property type="match status" value="1"/>
</dbReference>
<dbReference type="RefSeq" id="WP_137730919.1">
    <property type="nucleotide sequence ID" value="NZ_BJCL01000001.1"/>
</dbReference>
<evidence type="ECO:0000313" key="6">
    <source>
        <dbReference type="EMBL" id="GCL61140.1"/>
    </source>
</evidence>
<dbReference type="InterPro" id="IPR006140">
    <property type="entry name" value="D-isomer_DH_NAD-bd"/>
</dbReference>
<evidence type="ECO:0000313" key="7">
    <source>
        <dbReference type="Proteomes" id="UP000301751"/>
    </source>
</evidence>
<dbReference type="EMBL" id="BJCL01000001">
    <property type="protein sequence ID" value="GCL61140.1"/>
    <property type="molecule type" value="Genomic_DNA"/>
</dbReference>
<reference evidence="7" key="1">
    <citation type="submission" date="2019-03" db="EMBL/GenBank/DDBJ databases">
        <title>Aquabacterium pictum sp.nov., the first bacteriochlorophyll a-containing freshwater bacterium in the genus Aquabacterium of the class Betaproteobacteria.</title>
        <authorList>
            <person name="Hirose S."/>
            <person name="Tank M."/>
            <person name="Hara E."/>
            <person name="Tamaki H."/>
            <person name="Takaichi S."/>
            <person name="Haruta S."/>
            <person name="Hanada S."/>
        </authorList>
    </citation>
    <scope>NUCLEOTIDE SEQUENCE [LARGE SCALE GENOMIC DNA]</scope>
    <source>
        <strain evidence="7">W35</strain>
    </source>
</reference>
<name>A0A480AK92_9BURK</name>
<keyword evidence="7" id="KW-1185">Reference proteome</keyword>
<sequence>MVVLIVEPLDPEVMQWLVARHAVRYAPDLARDPRGLRQALRSVQALIIPPTVALDADALSRAPQLRAVGRLSAGAENIDFEACARAGVEVVRPSDATAQAEAEFMIGALLQMLRRVPVVNPEGLLVGRELGSATVGLIGMSPAAQPTAQLLQAFGTRVIGYDPTLHASDPLWARWLVEPVSLRELMEQSDAVCVMLTYFTRYQGLLGERYLGFCKPNQVLVSLASTSLFDENALADVLGSGRMAAAWFDSVEPGLLGPGRLLHQIDTLQVTPRVASTTLESRVRAAWDVARRIDDLLQPGTDMVPVS</sequence>